<dbReference type="Gene3D" id="1.20.1280.50">
    <property type="match status" value="1"/>
</dbReference>
<evidence type="ECO:0000313" key="2">
    <source>
        <dbReference type="EMBL" id="KAJ4827061.1"/>
    </source>
</evidence>
<reference evidence="2" key="1">
    <citation type="submission" date="2022-02" db="EMBL/GenBank/DDBJ databases">
        <authorList>
            <person name="Henning P.M."/>
            <person name="McCubbin A.G."/>
            <person name="Shore J.S."/>
        </authorList>
    </citation>
    <scope>NUCLEOTIDE SEQUENCE</scope>
    <source>
        <strain evidence="2">F60SS</strain>
        <tissue evidence="2">Leaves</tissue>
    </source>
</reference>
<comment type="caution">
    <text evidence="2">The sequence shown here is derived from an EMBL/GenBank/DDBJ whole genome shotgun (WGS) entry which is preliminary data.</text>
</comment>
<dbReference type="InterPro" id="IPR036047">
    <property type="entry name" value="F-box-like_dom_sf"/>
</dbReference>
<accession>A0A9Q0FAZ4</accession>
<dbReference type="InterPro" id="IPR001810">
    <property type="entry name" value="F-box_dom"/>
</dbReference>
<dbReference type="Proteomes" id="UP001141552">
    <property type="component" value="Unassembled WGS sequence"/>
</dbReference>
<proteinExistence type="predicted"/>
<feature type="domain" description="F-box" evidence="1">
    <location>
        <begin position="10"/>
        <end position="57"/>
    </location>
</feature>
<keyword evidence="3" id="KW-1185">Reference proteome</keyword>
<evidence type="ECO:0000313" key="3">
    <source>
        <dbReference type="Proteomes" id="UP001141552"/>
    </source>
</evidence>
<gene>
    <name evidence="2" type="ORF">Tsubulata_035715</name>
</gene>
<dbReference type="OrthoDB" id="1848700at2759"/>
<organism evidence="2 3">
    <name type="scientific">Turnera subulata</name>
    <dbReference type="NCBI Taxonomy" id="218843"/>
    <lineage>
        <taxon>Eukaryota</taxon>
        <taxon>Viridiplantae</taxon>
        <taxon>Streptophyta</taxon>
        <taxon>Embryophyta</taxon>
        <taxon>Tracheophyta</taxon>
        <taxon>Spermatophyta</taxon>
        <taxon>Magnoliopsida</taxon>
        <taxon>eudicotyledons</taxon>
        <taxon>Gunneridae</taxon>
        <taxon>Pentapetalae</taxon>
        <taxon>rosids</taxon>
        <taxon>fabids</taxon>
        <taxon>Malpighiales</taxon>
        <taxon>Passifloraceae</taxon>
        <taxon>Turnera</taxon>
    </lineage>
</organism>
<reference evidence="2" key="2">
    <citation type="journal article" date="2023" name="Plants (Basel)">
        <title>Annotation of the Turnera subulata (Passifloraceae) Draft Genome Reveals the S-Locus Evolved after the Divergence of Turneroideae from Passifloroideae in a Stepwise Manner.</title>
        <authorList>
            <person name="Henning P.M."/>
            <person name="Roalson E.H."/>
            <person name="Mir W."/>
            <person name="McCubbin A.G."/>
            <person name="Shore J.S."/>
        </authorList>
    </citation>
    <scope>NUCLEOTIDE SEQUENCE</scope>
    <source>
        <strain evidence="2">F60SS</strain>
    </source>
</reference>
<protein>
    <recommendedName>
        <fullName evidence="1">F-box domain-containing protein</fullName>
    </recommendedName>
</protein>
<dbReference type="PROSITE" id="PS50181">
    <property type="entry name" value="FBOX"/>
    <property type="match status" value="1"/>
</dbReference>
<sequence length="137" mass="15650">MARVESVDDDDRWSKLPEKILEKIVSSLDVKSMVQVSSLTKSSRQLKKLWPPFYQIIGFNCSHYPSFGSDIMGKINGFATTLYVDHIVLGSQLYNIPEQMFSCKSLITLELKYGYVSANDLRFPTVRTLHIEHCSIN</sequence>
<name>A0A9Q0FAZ4_9ROSI</name>
<dbReference type="SUPFAM" id="SSF81383">
    <property type="entry name" value="F-box domain"/>
    <property type="match status" value="1"/>
</dbReference>
<dbReference type="EMBL" id="JAKUCV010006498">
    <property type="protein sequence ID" value="KAJ4827061.1"/>
    <property type="molecule type" value="Genomic_DNA"/>
</dbReference>
<evidence type="ECO:0000259" key="1">
    <source>
        <dbReference type="PROSITE" id="PS50181"/>
    </source>
</evidence>
<dbReference type="AlphaFoldDB" id="A0A9Q0FAZ4"/>
<dbReference type="Pfam" id="PF00646">
    <property type="entry name" value="F-box"/>
    <property type="match status" value="1"/>
</dbReference>